<dbReference type="Proteomes" id="UP001295794">
    <property type="component" value="Unassembled WGS sequence"/>
</dbReference>
<keyword evidence="3" id="KW-1185">Reference proteome</keyword>
<dbReference type="PROSITE" id="PS00109">
    <property type="entry name" value="PROTEIN_KINASE_TYR"/>
    <property type="match status" value="1"/>
</dbReference>
<feature type="domain" description="Protein kinase" evidence="1">
    <location>
        <begin position="87"/>
        <end position="375"/>
    </location>
</feature>
<sequence>MTRPARCYPHAPFPLHLTDWDSLDVDGDPYLVDAPWRYFEPFLRLRGYALCWRYYSRDCPETPFLGRSFYYPPAADPFRPRDGEAFVQLVDVQSEDAYQRCGVHQTTGWLTPCPTLKMAYDTQSRVCAVKALHNVRNRAEIDIITFLNSPKVRALPKNHTIPVLDKIVTDDWTFIVMPHWSRPVQTSILWEVEDYFDRLIQALEGLAFLHRHGIIHRDISVGNLLLNIHCGNPGVYSCFVRRRIALAYIDFGCAVRFPAGSDPDTWMGTGHWGTMDHAAPEVPRANEPDAGRPYHLAPVDVYAVGSVFLRAHSWEESYCSTFGNPQGRETAAHQVLSTFVPGYLALLNKLTARDPSHRPTAIAALREARAIRDALPLELRFAPNGYPSIEHMNGYQRPCGAKLHR</sequence>
<dbReference type="InterPro" id="IPR000719">
    <property type="entry name" value="Prot_kinase_dom"/>
</dbReference>
<dbReference type="SUPFAM" id="SSF56112">
    <property type="entry name" value="Protein kinase-like (PK-like)"/>
    <property type="match status" value="1"/>
</dbReference>
<evidence type="ECO:0000313" key="3">
    <source>
        <dbReference type="Proteomes" id="UP001295794"/>
    </source>
</evidence>
<organism evidence="2 3">
    <name type="scientific">Mycena citricolor</name>
    <dbReference type="NCBI Taxonomy" id="2018698"/>
    <lineage>
        <taxon>Eukaryota</taxon>
        <taxon>Fungi</taxon>
        <taxon>Dikarya</taxon>
        <taxon>Basidiomycota</taxon>
        <taxon>Agaricomycotina</taxon>
        <taxon>Agaricomycetes</taxon>
        <taxon>Agaricomycetidae</taxon>
        <taxon>Agaricales</taxon>
        <taxon>Marasmiineae</taxon>
        <taxon>Mycenaceae</taxon>
        <taxon>Mycena</taxon>
    </lineage>
</organism>
<proteinExistence type="predicted"/>
<dbReference type="PANTHER" id="PTHR44167:SF24">
    <property type="entry name" value="SERINE_THREONINE-PROTEIN KINASE CHK2"/>
    <property type="match status" value="1"/>
</dbReference>
<dbReference type="PROSITE" id="PS50011">
    <property type="entry name" value="PROTEIN_KINASE_DOM"/>
    <property type="match status" value="1"/>
</dbReference>
<dbReference type="InterPro" id="IPR008266">
    <property type="entry name" value="Tyr_kinase_AS"/>
</dbReference>
<dbReference type="EMBL" id="CAVNYO010000446">
    <property type="protein sequence ID" value="CAK5282069.1"/>
    <property type="molecule type" value="Genomic_DNA"/>
</dbReference>
<dbReference type="GO" id="GO:0044773">
    <property type="term" value="P:mitotic DNA damage checkpoint signaling"/>
    <property type="evidence" value="ECO:0007669"/>
    <property type="project" value="TreeGrafter"/>
</dbReference>
<dbReference type="AlphaFoldDB" id="A0AAD2K6L2"/>
<dbReference type="PANTHER" id="PTHR44167">
    <property type="entry name" value="OVARIAN-SPECIFIC SERINE/THREONINE-PROTEIN KINASE LOK-RELATED"/>
    <property type="match status" value="1"/>
</dbReference>
<evidence type="ECO:0000259" key="1">
    <source>
        <dbReference type="PROSITE" id="PS50011"/>
    </source>
</evidence>
<gene>
    <name evidence="2" type="ORF">MYCIT1_LOCUS33515</name>
</gene>
<dbReference type="SMART" id="SM00220">
    <property type="entry name" value="S_TKc"/>
    <property type="match status" value="1"/>
</dbReference>
<dbReference type="Pfam" id="PF00069">
    <property type="entry name" value="Pkinase"/>
    <property type="match status" value="1"/>
</dbReference>
<dbReference type="Gene3D" id="1.10.510.10">
    <property type="entry name" value="Transferase(Phosphotransferase) domain 1"/>
    <property type="match status" value="1"/>
</dbReference>
<protein>
    <recommendedName>
        <fullName evidence="1">Protein kinase domain-containing protein</fullName>
    </recommendedName>
</protein>
<reference evidence="2" key="1">
    <citation type="submission" date="2023-11" db="EMBL/GenBank/DDBJ databases">
        <authorList>
            <person name="De Vega J J."/>
            <person name="De Vega J J."/>
        </authorList>
    </citation>
    <scope>NUCLEOTIDE SEQUENCE</scope>
</reference>
<dbReference type="GO" id="GO:0005634">
    <property type="term" value="C:nucleus"/>
    <property type="evidence" value="ECO:0007669"/>
    <property type="project" value="TreeGrafter"/>
</dbReference>
<comment type="caution">
    <text evidence="2">The sequence shown here is derived from an EMBL/GenBank/DDBJ whole genome shotgun (WGS) entry which is preliminary data.</text>
</comment>
<dbReference type="InterPro" id="IPR011009">
    <property type="entry name" value="Kinase-like_dom_sf"/>
</dbReference>
<dbReference type="GO" id="GO:0004674">
    <property type="term" value="F:protein serine/threonine kinase activity"/>
    <property type="evidence" value="ECO:0007669"/>
    <property type="project" value="TreeGrafter"/>
</dbReference>
<name>A0AAD2K6L2_9AGAR</name>
<evidence type="ECO:0000313" key="2">
    <source>
        <dbReference type="EMBL" id="CAK5282069.1"/>
    </source>
</evidence>
<dbReference type="GO" id="GO:0005524">
    <property type="term" value="F:ATP binding"/>
    <property type="evidence" value="ECO:0007669"/>
    <property type="project" value="InterPro"/>
</dbReference>
<accession>A0AAD2K6L2</accession>